<dbReference type="OrthoDB" id="756370at2759"/>
<keyword evidence="1" id="KW-0853">WD repeat</keyword>
<dbReference type="AlphaFoldDB" id="A0A067BYM7"/>
<dbReference type="PROSITE" id="PS50082">
    <property type="entry name" value="WD_REPEATS_2"/>
    <property type="match status" value="1"/>
</dbReference>
<dbReference type="EMBL" id="KK583254">
    <property type="protein sequence ID" value="KDO23378.1"/>
    <property type="molecule type" value="Genomic_DNA"/>
</dbReference>
<feature type="repeat" description="WD" evidence="1">
    <location>
        <begin position="62"/>
        <end position="105"/>
    </location>
</feature>
<dbReference type="PANTHER" id="PTHR14604:SF4">
    <property type="entry name" value="F-BOX DOMAIN-CONTAINING PROTEIN"/>
    <property type="match status" value="1"/>
</dbReference>
<dbReference type="SUPFAM" id="SSF50978">
    <property type="entry name" value="WD40 repeat-like"/>
    <property type="match status" value="1"/>
</dbReference>
<dbReference type="VEuPathDB" id="FungiDB:SPRG_11470"/>
<dbReference type="SMART" id="SM00320">
    <property type="entry name" value="WD40"/>
    <property type="match status" value="4"/>
</dbReference>
<dbReference type="KEGG" id="spar:SPRG_11470"/>
<evidence type="ECO:0000313" key="4">
    <source>
        <dbReference type="Proteomes" id="UP000030745"/>
    </source>
</evidence>
<dbReference type="Proteomes" id="UP000030745">
    <property type="component" value="Unassembled WGS sequence"/>
</dbReference>
<dbReference type="Gene3D" id="2.130.10.10">
    <property type="entry name" value="YVTN repeat-like/Quinoprotein amine dehydrogenase"/>
    <property type="match status" value="1"/>
</dbReference>
<dbReference type="InterPro" id="IPR050995">
    <property type="entry name" value="WD-F-box_domain-protein"/>
</dbReference>
<proteinExistence type="predicted"/>
<dbReference type="PANTHER" id="PTHR14604">
    <property type="entry name" value="WD40 REPEAT PF20"/>
    <property type="match status" value="1"/>
</dbReference>
<accession>A0A067BYM7</accession>
<sequence length="232" mass="24855">MEHEAASSSEGEYQFCRGICAETTTKSILVGSSLGKLYMLSQTSAGEAKGSDYSDFQLHSTVSGHDAAVQAVGANGSAKEPMAVSSDDDGTLIVWSVEASGLEKKHVIQGTSFPTTSLRCFQTRWVLTGDTTGKLRLVDMHDGMISADVGAHTRHLSALDTHDDRVVTVGEDGYLHVWKLKDDAGAPSLRFELEHTHRAGDDRMTGVAFASATKILTVSYDSTLIKSWVDAA</sequence>
<evidence type="ECO:0000313" key="3">
    <source>
        <dbReference type="EMBL" id="KDO23378.1"/>
    </source>
</evidence>
<evidence type="ECO:0000259" key="2">
    <source>
        <dbReference type="Pfam" id="PF21031"/>
    </source>
</evidence>
<organism evidence="3 4">
    <name type="scientific">Saprolegnia parasitica (strain CBS 223.65)</name>
    <dbReference type="NCBI Taxonomy" id="695850"/>
    <lineage>
        <taxon>Eukaryota</taxon>
        <taxon>Sar</taxon>
        <taxon>Stramenopiles</taxon>
        <taxon>Oomycota</taxon>
        <taxon>Saprolegniomycetes</taxon>
        <taxon>Saprolegniales</taxon>
        <taxon>Saprolegniaceae</taxon>
        <taxon>Saprolegnia</taxon>
    </lineage>
</organism>
<name>A0A067BYM7_SAPPC</name>
<reference evidence="3 4" key="1">
    <citation type="journal article" date="2013" name="PLoS Genet.">
        <title>Distinctive expansion of potential virulence genes in the genome of the oomycete fish pathogen Saprolegnia parasitica.</title>
        <authorList>
            <person name="Jiang R.H."/>
            <person name="de Bruijn I."/>
            <person name="Haas B.J."/>
            <person name="Belmonte R."/>
            <person name="Lobach L."/>
            <person name="Christie J."/>
            <person name="van den Ackerveken G."/>
            <person name="Bottin A."/>
            <person name="Bulone V."/>
            <person name="Diaz-Moreno S.M."/>
            <person name="Dumas B."/>
            <person name="Fan L."/>
            <person name="Gaulin E."/>
            <person name="Govers F."/>
            <person name="Grenville-Briggs L.J."/>
            <person name="Horner N.R."/>
            <person name="Levin J.Z."/>
            <person name="Mammella M."/>
            <person name="Meijer H.J."/>
            <person name="Morris P."/>
            <person name="Nusbaum C."/>
            <person name="Oome S."/>
            <person name="Phillips A.J."/>
            <person name="van Rooyen D."/>
            <person name="Rzeszutek E."/>
            <person name="Saraiva M."/>
            <person name="Secombes C.J."/>
            <person name="Seidl M.F."/>
            <person name="Snel B."/>
            <person name="Stassen J.H."/>
            <person name="Sykes S."/>
            <person name="Tripathy S."/>
            <person name="van den Berg H."/>
            <person name="Vega-Arreguin J.C."/>
            <person name="Wawra S."/>
            <person name="Young S.K."/>
            <person name="Zeng Q."/>
            <person name="Dieguez-Uribeondo J."/>
            <person name="Russ C."/>
            <person name="Tyler B.M."/>
            <person name="van West P."/>
        </authorList>
    </citation>
    <scope>NUCLEOTIDE SEQUENCE [LARGE SCALE GENOMIC DNA]</scope>
    <source>
        <strain evidence="3 4">CBS 223.65</strain>
    </source>
</reference>
<feature type="domain" description="WD repeat-containing protein 54 beta-propeller" evidence="2">
    <location>
        <begin position="12"/>
        <end position="213"/>
    </location>
</feature>
<dbReference type="InterPro" id="IPR001680">
    <property type="entry name" value="WD40_rpt"/>
</dbReference>
<dbReference type="GeneID" id="24133505"/>
<dbReference type="InterPro" id="IPR036322">
    <property type="entry name" value="WD40_repeat_dom_sf"/>
</dbReference>
<dbReference type="OMA" id="DEAICCV"/>
<dbReference type="InterPro" id="IPR015943">
    <property type="entry name" value="WD40/YVTN_repeat-like_dom_sf"/>
</dbReference>
<dbReference type="Pfam" id="PF21031">
    <property type="entry name" value="WDR54"/>
    <property type="match status" value="1"/>
</dbReference>
<evidence type="ECO:0000256" key="1">
    <source>
        <dbReference type="PROSITE-ProRule" id="PRU00221"/>
    </source>
</evidence>
<dbReference type="InterPro" id="IPR049546">
    <property type="entry name" value="WDR54_beta_prop"/>
</dbReference>
<keyword evidence="4" id="KW-1185">Reference proteome</keyword>
<gene>
    <name evidence="3" type="ORF">SPRG_11470</name>
</gene>
<dbReference type="RefSeq" id="XP_012205868.1">
    <property type="nucleotide sequence ID" value="XM_012350478.1"/>
</dbReference>
<protein>
    <recommendedName>
        <fullName evidence="2">WD repeat-containing protein 54 beta-propeller domain-containing protein</fullName>
    </recommendedName>
</protein>